<dbReference type="PANTHER" id="PTHR34858">
    <property type="entry name" value="CYSO-CYSTEINE PEPTIDASE"/>
    <property type="match status" value="1"/>
</dbReference>
<accession>A0A2M9FZM0</accession>
<evidence type="ECO:0000256" key="1">
    <source>
        <dbReference type="ARBA" id="ARBA00022670"/>
    </source>
</evidence>
<proteinExistence type="predicted"/>
<dbReference type="InterPro" id="IPR051929">
    <property type="entry name" value="VirAsm_ModProt"/>
</dbReference>
<evidence type="ECO:0000313" key="8">
    <source>
        <dbReference type="EMBL" id="PJK28906.1"/>
    </source>
</evidence>
<dbReference type="SUPFAM" id="SSF102712">
    <property type="entry name" value="JAB1/MPN domain"/>
    <property type="match status" value="1"/>
</dbReference>
<protein>
    <recommendedName>
        <fullName evidence="7">MPN domain-containing protein</fullName>
    </recommendedName>
</protein>
<keyword evidence="2" id="KW-0479">Metal-binding</keyword>
<evidence type="ECO:0000256" key="6">
    <source>
        <dbReference type="SAM" id="MobiDB-lite"/>
    </source>
</evidence>
<evidence type="ECO:0000256" key="3">
    <source>
        <dbReference type="ARBA" id="ARBA00022801"/>
    </source>
</evidence>
<dbReference type="GO" id="GO:0006508">
    <property type="term" value="P:proteolysis"/>
    <property type="evidence" value="ECO:0007669"/>
    <property type="project" value="UniProtKB-KW"/>
</dbReference>
<feature type="domain" description="MPN" evidence="7">
    <location>
        <begin position="144"/>
        <end position="272"/>
    </location>
</feature>
<feature type="region of interest" description="Disordered" evidence="6">
    <location>
        <begin position="95"/>
        <end position="146"/>
    </location>
</feature>
<gene>
    <name evidence="8" type="ORF">CVT23_14855</name>
</gene>
<dbReference type="GO" id="GO:0008235">
    <property type="term" value="F:metalloexopeptidase activity"/>
    <property type="evidence" value="ECO:0007669"/>
    <property type="project" value="TreeGrafter"/>
</dbReference>
<feature type="compositionally biased region" description="Basic and acidic residues" evidence="6">
    <location>
        <begin position="34"/>
        <end position="65"/>
    </location>
</feature>
<keyword evidence="9" id="KW-1185">Reference proteome</keyword>
<keyword evidence="1" id="KW-0645">Protease</keyword>
<sequence>MTVQPCAGGIRRDFGFQPVGFVYVRARPAQFPRTQDRCRCPRHSDSGDDRNHHLHGDQPFRERGGGGRPRPGARFGARAACARCIGRSGVVARPGRWPHRRRRTFRRVADAADGDAGRTRDRRDRRSGHRPPDRPRNGPMTSGRVALPEDCAGEIFAALSGSFPEEGCGLLVGRLEDGSVRIESVVPSPNIAEAREKTFEIDPGLRLRTQREARAAGLEIVGHYHSHPFGEPIPSDTDRGRAAGEPELVWLIMGLRWGGAQGLAAWRMAPGLEPERLALDIIEQGNAG</sequence>
<keyword evidence="3" id="KW-0378">Hydrolase</keyword>
<dbReference type="OrthoDB" id="9802958at2"/>
<dbReference type="Pfam" id="PF14464">
    <property type="entry name" value="Prok-JAB"/>
    <property type="match status" value="1"/>
</dbReference>
<feature type="compositionally biased region" description="Basic and acidic residues" evidence="6">
    <location>
        <begin position="107"/>
        <end position="136"/>
    </location>
</feature>
<feature type="compositionally biased region" description="Basic residues" evidence="6">
    <location>
        <begin position="96"/>
        <end position="106"/>
    </location>
</feature>
<evidence type="ECO:0000313" key="9">
    <source>
        <dbReference type="Proteomes" id="UP000229498"/>
    </source>
</evidence>
<dbReference type="GO" id="GO:0008270">
    <property type="term" value="F:zinc ion binding"/>
    <property type="evidence" value="ECO:0007669"/>
    <property type="project" value="TreeGrafter"/>
</dbReference>
<evidence type="ECO:0000259" key="7">
    <source>
        <dbReference type="PROSITE" id="PS50249"/>
    </source>
</evidence>
<dbReference type="AlphaFoldDB" id="A0A2M9FZM0"/>
<evidence type="ECO:0000256" key="5">
    <source>
        <dbReference type="ARBA" id="ARBA00023049"/>
    </source>
</evidence>
<reference evidence="8 9" key="1">
    <citation type="submission" date="2017-11" db="EMBL/GenBank/DDBJ databases">
        <title>Draft genome sequence of Rhizobiales bacterium SY3-13.</title>
        <authorList>
            <person name="Sun C."/>
        </authorList>
    </citation>
    <scope>NUCLEOTIDE SEQUENCE [LARGE SCALE GENOMIC DNA]</scope>
    <source>
        <strain evidence="8 9">SY3-13</strain>
    </source>
</reference>
<organism evidence="8 9">
    <name type="scientific">Minwuia thermotolerans</name>
    <dbReference type="NCBI Taxonomy" id="2056226"/>
    <lineage>
        <taxon>Bacteria</taxon>
        <taxon>Pseudomonadati</taxon>
        <taxon>Pseudomonadota</taxon>
        <taxon>Alphaproteobacteria</taxon>
        <taxon>Minwuiales</taxon>
        <taxon>Minwuiaceae</taxon>
        <taxon>Minwuia</taxon>
    </lineage>
</organism>
<feature type="region of interest" description="Disordered" evidence="6">
    <location>
        <begin position="32"/>
        <end position="73"/>
    </location>
</feature>
<name>A0A2M9FZM0_9PROT</name>
<evidence type="ECO:0000256" key="4">
    <source>
        <dbReference type="ARBA" id="ARBA00022833"/>
    </source>
</evidence>
<keyword evidence="5" id="KW-0482">Metalloprotease</keyword>
<keyword evidence="4" id="KW-0862">Zinc</keyword>
<dbReference type="PANTHER" id="PTHR34858:SF1">
    <property type="entry name" value="CYSO-CYSTEINE PEPTIDASE"/>
    <property type="match status" value="1"/>
</dbReference>
<dbReference type="InterPro" id="IPR028090">
    <property type="entry name" value="JAB_dom_prok"/>
</dbReference>
<dbReference type="Gene3D" id="3.40.140.10">
    <property type="entry name" value="Cytidine Deaminase, domain 2"/>
    <property type="match status" value="1"/>
</dbReference>
<dbReference type="PROSITE" id="PS50249">
    <property type="entry name" value="MPN"/>
    <property type="match status" value="1"/>
</dbReference>
<dbReference type="EMBL" id="PHIG01000038">
    <property type="protein sequence ID" value="PJK28906.1"/>
    <property type="molecule type" value="Genomic_DNA"/>
</dbReference>
<dbReference type="Proteomes" id="UP000229498">
    <property type="component" value="Unassembled WGS sequence"/>
</dbReference>
<dbReference type="CDD" id="cd08070">
    <property type="entry name" value="MPN_like"/>
    <property type="match status" value="1"/>
</dbReference>
<comment type="caution">
    <text evidence="8">The sequence shown here is derived from an EMBL/GenBank/DDBJ whole genome shotgun (WGS) entry which is preliminary data.</text>
</comment>
<evidence type="ECO:0000256" key="2">
    <source>
        <dbReference type="ARBA" id="ARBA00022723"/>
    </source>
</evidence>
<dbReference type="InterPro" id="IPR037518">
    <property type="entry name" value="MPN"/>
</dbReference>